<dbReference type="PANTHER" id="PTHR42986">
    <property type="entry name" value="BENZALDEHYDE DEHYDROGENASE YFMT"/>
    <property type="match status" value="1"/>
</dbReference>
<sequence length="212" mass="22365">CGERCMAISVAVCVGDQIADALVAKLVPQIQSLKIGAGTTCGLDMGPLVTGQHRDKVSGYIEDGVQSGATLVVDGRDLQVTGHEAGFFMGGCLFDRVTPAMRIYKEEIFGPVAVVVSFSSDEQAIELANRSEYGLAAAVISPDVGRATALGDRLRCGMLHINDQTVADECINSFGGRGASGNGSSAGSPSDWDEYSQWQWVTVKNQAPVYPF</sequence>
<dbReference type="RefSeq" id="WP_200754198.1">
    <property type="nucleotide sequence ID" value="NZ_LJRI01001201.1"/>
</dbReference>
<evidence type="ECO:0000256" key="1">
    <source>
        <dbReference type="ARBA" id="ARBA00009986"/>
    </source>
</evidence>
<dbReference type="InterPro" id="IPR016161">
    <property type="entry name" value="Ald_DH/histidinol_DH"/>
</dbReference>
<comment type="similarity">
    <text evidence="1">Belongs to the aldehyde dehydrogenase family.</text>
</comment>
<gene>
    <name evidence="4" type="ORF">ALO94_00670</name>
</gene>
<keyword evidence="2" id="KW-0520">NAD</keyword>
<proteinExistence type="inferred from homology"/>
<dbReference type="InterPro" id="IPR015590">
    <property type="entry name" value="Aldehyde_DH_dom"/>
</dbReference>
<dbReference type="FunFam" id="3.40.309.10:FF:000002">
    <property type="entry name" value="Methylmalonate-semialdehyde dehydrogenase (Acylating)"/>
    <property type="match status" value="1"/>
</dbReference>
<evidence type="ECO:0000256" key="2">
    <source>
        <dbReference type="ARBA" id="ARBA00023027"/>
    </source>
</evidence>
<dbReference type="InterPro" id="IPR016163">
    <property type="entry name" value="Ald_DH_C"/>
</dbReference>
<feature type="non-terminal residue" evidence="4">
    <location>
        <position position="1"/>
    </location>
</feature>
<dbReference type="AlphaFoldDB" id="A0A0Q0DAI8"/>
<organism evidence="4 5">
    <name type="scientific">Pseudomonas syringae pv. spinaceae</name>
    <dbReference type="NCBI Taxonomy" id="264459"/>
    <lineage>
        <taxon>Bacteria</taxon>
        <taxon>Pseudomonadati</taxon>
        <taxon>Pseudomonadota</taxon>
        <taxon>Gammaproteobacteria</taxon>
        <taxon>Pseudomonadales</taxon>
        <taxon>Pseudomonadaceae</taxon>
        <taxon>Pseudomonas</taxon>
        <taxon>Pseudomonas syringae</taxon>
    </lineage>
</organism>
<evidence type="ECO:0000313" key="5">
    <source>
        <dbReference type="Proteomes" id="UP000050384"/>
    </source>
</evidence>
<evidence type="ECO:0000259" key="3">
    <source>
        <dbReference type="Pfam" id="PF00171"/>
    </source>
</evidence>
<reference evidence="4 5" key="1">
    <citation type="submission" date="2015-09" db="EMBL/GenBank/DDBJ databases">
        <title>Genome announcement of multiple Pseudomonas syringae strains.</title>
        <authorList>
            <person name="Thakur S."/>
            <person name="Wang P.W."/>
            <person name="Gong Y."/>
            <person name="Weir B.S."/>
            <person name="Guttman D.S."/>
        </authorList>
    </citation>
    <scope>NUCLEOTIDE SEQUENCE [LARGE SCALE GENOMIC DNA]</scope>
    <source>
        <strain evidence="4 5">ICMP16929</strain>
    </source>
</reference>
<dbReference type="PATRIC" id="fig|264459.3.peg.1151"/>
<accession>A0A0Q0DAI8</accession>
<dbReference type="SUPFAM" id="SSF53720">
    <property type="entry name" value="ALDH-like"/>
    <property type="match status" value="1"/>
</dbReference>
<evidence type="ECO:0000313" key="4">
    <source>
        <dbReference type="EMBL" id="KPY70105.1"/>
    </source>
</evidence>
<name>A0A0Q0DAI8_PSESX</name>
<feature type="domain" description="Aldehyde dehydrogenase" evidence="3">
    <location>
        <begin position="2"/>
        <end position="201"/>
    </location>
</feature>
<dbReference type="GO" id="GO:0016620">
    <property type="term" value="F:oxidoreductase activity, acting on the aldehyde or oxo group of donors, NAD or NADP as acceptor"/>
    <property type="evidence" value="ECO:0007669"/>
    <property type="project" value="InterPro"/>
</dbReference>
<protein>
    <recommendedName>
        <fullName evidence="3">Aldehyde dehydrogenase domain-containing protein</fullName>
    </recommendedName>
</protein>
<comment type="caution">
    <text evidence="4">The sequence shown here is derived from an EMBL/GenBank/DDBJ whole genome shotgun (WGS) entry which is preliminary data.</text>
</comment>
<dbReference type="Pfam" id="PF00171">
    <property type="entry name" value="Aldedh"/>
    <property type="match status" value="1"/>
</dbReference>
<dbReference type="Gene3D" id="3.40.309.10">
    <property type="entry name" value="Aldehyde Dehydrogenase, Chain A, domain 2"/>
    <property type="match status" value="1"/>
</dbReference>
<dbReference type="PANTHER" id="PTHR42986:SF1">
    <property type="entry name" value="BENZALDEHYDE DEHYDROGENASE YFMT"/>
    <property type="match status" value="1"/>
</dbReference>
<dbReference type="EMBL" id="LJRI01001201">
    <property type="protein sequence ID" value="KPY70105.1"/>
    <property type="molecule type" value="Genomic_DNA"/>
</dbReference>
<dbReference type="Proteomes" id="UP000050384">
    <property type="component" value="Unassembled WGS sequence"/>
</dbReference>